<name>A0ACC0JBI9_CHOFU</name>
<organism evidence="1 2">
    <name type="scientific">Choristoneura fumiferana</name>
    <name type="common">Spruce budworm moth</name>
    <name type="synonym">Archips fumiferana</name>
    <dbReference type="NCBI Taxonomy" id="7141"/>
    <lineage>
        <taxon>Eukaryota</taxon>
        <taxon>Metazoa</taxon>
        <taxon>Ecdysozoa</taxon>
        <taxon>Arthropoda</taxon>
        <taxon>Hexapoda</taxon>
        <taxon>Insecta</taxon>
        <taxon>Pterygota</taxon>
        <taxon>Neoptera</taxon>
        <taxon>Endopterygota</taxon>
        <taxon>Lepidoptera</taxon>
        <taxon>Glossata</taxon>
        <taxon>Ditrysia</taxon>
        <taxon>Tortricoidea</taxon>
        <taxon>Tortricidae</taxon>
        <taxon>Tortricinae</taxon>
        <taxon>Choristoneura</taxon>
    </lineage>
</organism>
<dbReference type="EMBL" id="CM046116">
    <property type="protein sequence ID" value="KAI8421488.1"/>
    <property type="molecule type" value="Genomic_DNA"/>
</dbReference>
<comment type="caution">
    <text evidence="1">The sequence shown here is derived from an EMBL/GenBank/DDBJ whole genome shotgun (WGS) entry which is preliminary data.</text>
</comment>
<dbReference type="Proteomes" id="UP001064048">
    <property type="component" value="Chromosome 16"/>
</dbReference>
<keyword evidence="2" id="KW-1185">Reference proteome</keyword>
<sequence length="229" mass="22605">MPITVKKTLHPKLSGLYLPKTVIAKTEPAKQVQAPVIPKQPLTFATPTAAPVNTRSVLKDLLQNKQTNQASVFGTPTQTTQASVFGTPPATQASVFGSSAQITQASVFGSPAQTSVFGAPATTASGSLFGGGESLFASVNISTTSAPSQSSESIFGGGFGSPTSSGFGASAFGGFNKSPGGFGTSATFGGAAFGGSGFGGGSPGSVFGGAAAQPTLEGISWSDEVQSAK</sequence>
<evidence type="ECO:0000313" key="1">
    <source>
        <dbReference type="EMBL" id="KAI8421488.1"/>
    </source>
</evidence>
<accession>A0ACC0JBI9</accession>
<evidence type="ECO:0000313" key="2">
    <source>
        <dbReference type="Proteomes" id="UP001064048"/>
    </source>
</evidence>
<gene>
    <name evidence="1" type="ORF">MSG28_009541</name>
</gene>
<proteinExistence type="predicted"/>
<protein>
    <submittedName>
        <fullName evidence="1">Uncharacterized protein</fullName>
    </submittedName>
</protein>
<reference evidence="1 2" key="1">
    <citation type="journal article" date="2022" name="Genome Biol. Evol.">
        <title>The Spruce Budworm Genome: Reconstructing the Evolutionary History of Antifreeze Proteins.</title>
        <authorList>
            <person name="Beliveau C."/>
            <person name="Gagne P."/>
            <person name="Picq S."/>
            <person name="Vernygora O."/>
            <person name="Keeling C.I."/>
            <person name="Pinkney K."/>
            <person name="Doucet D."/>
            <person name="Wen F."/>
            <person name="Johnston J.S."/>
            <person name="Maaroufi H."/>
            <person name="Boyle B."/>
            <person name="Laroche J."/>
            <person name="Dewar K."/>
            <person name="Juretic N."/>
            <person name="Blackburn G."/>
            <person name="Nisole A."/>
            <person name="Brunet B."/>
            <person name="Brandao M."/>
            <person name="Lumley L."/>
            <person name="Duan J."/>
            <person name="Quan G."/>
            <person name="Lucarotti C.J."/>
            <person name="Roe A.D."/>
            <person name="Sperling F.A.H."/>
            <person name="Levesque R.C."/>
            <person name="Cusson M."/>
        </authorList>
    </citation>
    <scope>NUCLEOTIDE SEQUENCE [LARGE SCALE GENOMIC DNA]</scope>
    <source>
        <strain evidence="1">Glfc:IPQL:Cfum</strain>
    </source>
</reference>